<sequence>MPQSLVKKPTKSVITLTRSASRYGSELGMDRGLVKGLLKPDDQLNLNEEELDEDIARALTTKNHYEPSYIVQWSYAAREFVKLPDPPDLVTTLDVQELVLHKDSEEAKIQLSGGAYKISDDDDISGEGEGEEDEGEEDKEKFDEGFEDDREEGEAGPDEPEEDEGEGTPGKPKKVPNQFNYCERAALTYDIPIRDMTTQTVPPPTANCSGQVYQGLIYDDYTADYNRQQQEKEKEKKSSQQRGRDDPKKKAQEENAAMTQRMLQAVKTLERMVNQNIFDDLTQDYRYWDDPSDEFKEGEGTLLPLWKLSYEKTKKHDVTDMCFNGRYYDLFAVAFGSMSFNNPMPYGAVCLFTLKNPSYPEWICMTESPVMCVDFNPQHPHLIVLGTLDGSVEVYNVQLAASAPQYKSNDVTQKHAGIVWQVCWAPETEEGNLTFFSVSTDGRVNHWVLNQNDLGCTTVMTLLLDRPPIPGPDGTQMLLKGCGTCIAFHPQDPSVYLVGTEEGTIYKCNTAYSSCYMSTYEDAHDMPIYRIAFNKFNSDIFASCAADWRIKIWEDGRPEPLFMFDLGVPIGDVQWAPYSSTVLACVSNDGKVSVFDLNIHKYRPICSQAVVDRKRRKPTRLAFNHTLPFIIVGDDKGTINTMKLSPNLRQKVKPTKKQQNMSHDELELAKLEKLLSFVREPAVLEPPTDMKEFLKPT</sequence>
<evidence type="ECO:0000256" key="3">
    <source>
        <dbReference type="ARBA" id="ARBA00022490"/>
    </source>
</evidence>
<feature type="region of interest" description="Disordered" evidence="11">
    <location>
        <begin position="111"/>
        <end position="178"/>
    </location>
</feature>
<dbReference type="Pfam" id="PF00400">
    <property type="entry name" value="WD40"/>
    <property type="match status" value="1"/>
</dbReference>
<evidence type="ECO:0000313" key="13">
    <source>
        <dbReference type="Proteomes" id="UP001627154"/>
    </source>
</evidence>
<evidence type="ECO:0000256" key="7">
    <source>
        <dbReference type="ARBA" id="ARBA00023017"/>
    </source>
</evidence>
<evidence type="ECO:0008006" key="14">
    <source>
        <dbReference type="Google" id="ProtNLM"/>
    </source>
</evidence>
<proteinExistence type="inferred from homology"/>
<feature type="compositionally biased region" description="Basic and acidic residues" evidence="11">
    <location>
        <begin position="229"/>
        <end position="253"/>
    </location>
</feature>
<dbReference type="InterPro" id="IPR050687">
    <property type="entry name" value="Dynein_IC"/>
</dbReference>
<evidence type="ECO:0000256" key="5">
    <source>
        <dbReference type="ARBA" id="ARBA00022701"/>
    </source>
</evidence>
<gene>
    <name evidence="12" type="ORF">TKK_020615</name>
</gene>
<evidence type="ECO:0000256" key="2">
    <source>
        <dbReference type="ARBA" id="ARBA00011059"/>
    </source>
</evidence>
<evidence type="ECO:0000256" key="1">
    <source>
        <dbReference type="ARBA" id="ARBA00004430"/>
    </source>
</evidence>
<reference evidence="12 13" key="1">
    <citation type="journal article" date="2024" name="bioRxiv">
        <title>A reference genome for Trichogramma kaykai: A tiny desert-dwelling parasitoid wasp with competing sex-ratio distorters.</title>
        <authorList>
            <person name="Culotta J."/>
            <person name="Lindsey A.R."/>
        </authorList>
    </citation>
    <scope>NUCLEOTIDE SEQUENCE [LARGE SCALE GENOMIC DNA]</scope>
    <source>
        <strain evidence="12 13">KSX58</strain>
    </source>
</reference>
<comment type="subcellular location">
    <subcellularLocation>
        <location evidence="1">Cytoplasm</location>
        <location evidence="1">Cytoskeleton</location>
        <location evidence="1">Cilium axoneme</location>
    </subcellularLocation>
</comment>
<evidence type="ECO:0000256" key="4">
    <source>
        <dbReference type="ARBA" id="ARBA00022574"/>
    </source>
</evidence>
<keyword evidence="9" id="KW-0206">Cytoskeleton</keyword>
<protein>
    <recommendedName>
        <fullName evidence="14">Dynein intermediate chain 2, ciliary</fullName>
    </recommendedName>
</protein>
<feature type="region of interest" description="Disordered" evidence="11">
    <location>
        <begin position="228"/>
        <end position="256"/>
    </location>
</feature>
<dbReference type="GO" id="GO:0005930">
    <property type="term" value="C:axoneme"/>
    <property type="evidence" value="ECO:0007669"/>
    <property type="project" value="UniProtKB-SubCell"/>
</dbReference>
<dbReference type="Gene3D" id="2.130.10.10">
    <property type="entry name" value="YVTN repeat-like/Quinoprotein amine dehydrogenase"/>
    <property type="match status" value="2"/>
</dbReference>
<dbReference type="GO" id="GO:0030286">
    <property type="term" value="C:dynein complex"/>
    <property type="evidence" value="ECO:0007669"/>
    <property type="project" value="UniProtKB-KW"/>
</dbReference>
<keyword evidence="6" id="KW-0677">Repeat</keyword>
<dbReference type="GO" id="GO:0005874">
    <property type="term" value="C:microtubule"/>
    <property type="evidence" value="ECO:0007669"/>
    <property type="project" value="UniProtKB-KW"/>
</dbReference>
<evidence type="ECO:0000256" key="11">
    <source>
        <dbReference type="SAM" id="MobiDB-lite"/>
    </source>
</evidence>
<evidence type="ECO:0000256" key="10">
    <source>
        <dbReference type="ARBA" id="ARBA00023273"/>
    </source>
</evidence>
<keyword evidence="4" id="KW-0853">WD repeat</keyword>
<keyword evidence="10" id="KW-0966">Cell projection</keyword>
<evidence type="ECO:0000313" key="12">
    <source>
        <dbReference type="EMBL" id="KAL3383512.1"/>
    </source>
</evidence>
<accession>A0ABD2VRV4</accession>
<keyword evidence="13" id="KW-1185">Reference proteome</keyword>
<dbReference type="Proteomes" id="UP001627154">
    <property type="component" value="Unassembled WGS sequence"/>
</dbReference>
<organism evidence="12 13">
    <name type="scientific">Trichogramma kaykai</name>
    <dbReference type="NCBI Taxonomy" id="54128"/>
    <lineage>
        <taxon>Eukaryota</taxon>
        <taxon>Metazoa</taxon>
        <taxon>Ecdysozoa</taxon>
        <taxon>Arthropoda</taxon>
        <taxon>Hexapoda</taxon>
        <taxon>Insecta</taxon>
        <taxon>Pterygota</taxon>
        <taxon>Neoptera</taxon>
        <taxon>Endopterygota</taxon>
        <taxon>Hymenoptera</taxon>
        <taxon>Apocrita</taxon>
        <taxon>Proctotrupomorpha</taxon>
        <taxon>Chalcidoidea</taxon>
        <taxon>Trichogrammatidae</taxon>
        <taxon>Trichogramma</taxon>
    </lineage>
</organism>
<evidence type="ECO:0000256" key="9">
    <source>
        <dbReference type="ARBA" id="ARBA00023212"/>
    </source>
</evidence>
<name>A0ABD2VRV4_9HYME</name>
<keyword evidence="3" id="KW-0963">Cytoplasm</keyword>
<comment type="similarity">
    <text evidence="2">Belongs to the dynein intermediate chain family.</text>
</comment>
<keyword evidence="8" id="KW-0505">Motor protein</keyword>
<dbReference type="EMBL" id="JBJJXI010000193">
    <property type="protein sequence ID" value="KAL3383512.1"/>
    <property type="molecule type" value="Genomic_DNA"/>
</dbReference>
<dbReference type="InterPro" id="IPR001680">
    <property type="entry name" value="WD40_rpt"/>
</dbReference>
<evidence type="ECO:0000256" key="8">
    <source>
        <dbReference type="ARBA" id="ARBA00023175"/>
    </source>
</evidence>
<comment type="caution">
    <text evidence="12">The sequence shown here is derived from an EMBL/GenBank/DDBJ whole genome shotgun (WGS) entry which is preliminary data.</text>
</comment>
<dbReference type="AlphaFoldDB" id="A0ABD2VRV4"/>
<dbReference type="PANTHER" id="PTHR12442">
    <property type="entry name" value="DYNEIN INTERMEDIATE CHAIN"/>
    <property type="match status" value="1"/>
</dbReference>
<dbReference type="SMART" id="SM00320">
    <property type="entry name" value="WD40"/>
    <property type="match status" value="5"/>
</dbReference>
<dbReference type="PANTHER" id="PTHR12442:SF11">
    <property type="entry name" value="DYNEIN AXONEMAL INTERMEDIATE CHAIN 1"/>
    <property type="match status" value="1"/>
</dbReference>
<feature type="compositionally biased region" description="Acidic residues" evidence="11">
    <location>
        <begin position="120"/>
        <end position="137"/>
    </location>
</feature>
<feature type="compositionally biased region" description="Acidic residues" evidence="11">
    <location>
        <begin position="145"/>
        <end position="166"/>
    </location>
</feature>
<keyword evidence="5" id="KW-0493">Microtubule</keyword>
<dbReference type="InterPro" id="IPR015943">
    <property type="entry name" value="WD40/YVTN_repeat-like_dom_sf"/>
</dbReference>
<dbReference type="InterPro" id="IPR036322">
    <property type="entry name" value="WD40_repeat_dom_sf"/>
</dbReference>
<dbReference type="SUPFAM" id="SSF50978">
    <property type="entry name" value="WD40 repeat-like"/>
    <property type="match status" value="1"/>
</dbReference>
<evidence type="ECO:0000256" key="6">
    <source>
        <dbReference type="ARBA" id="ARBA00022737"/>
    </source>
</evidence>
<keyword evidence="7" id="KW-0243">Dynein</keyword>